<evidence type="ECO:0000256" key="5">
    <source>
        <dbReference type="ARBA" id="ARBA00022737"/>
    </source>
</evidence>
<evidence type="ECO:0000256" key="10">
    <source>
        <dbReference type="PROSITE-ProRule" id="PRU00282"/>
    </source>
</evidence>
<dbReference type="InterPro" id="IPR018108">
    <property type="entry name" value="MCP_transmembrane"/>
</dbReference>
<accession>A0ABR3W3S4</accession>
<reference evidence="12 13" key="1">
    <citation type="journal article" date="2024" name="IMA Fungus">
        <title>IMA Genome - F19 : A genome assembly and annotation guide to empower mycologists, including annotated draft genome sequences of Ceratocystis pirilliformis, Diaporthe australafricana, Fusarium ophioides, Paecilomyces lecythidis, and Sporothrix stenoceras.</title>
        <authorList>
            <person name="Aylward J."/>
            <person name="Wilson A.M."/>
            <person name="Visagie C.M."/>
            <person name="Spraker J."/>
            <person name="Barnes I."/>
            <person name="Buitendag C."/>
            <person name="Ceriani C."/>
            <person name="Del Mar Angel L."/>
            <person name="du Plessis D."/>
            <person name="Fuchs T."/>
            <person name="Gasser K."/>
            <person name="Kramer D."/>
            <person name="Li W."/>
            <person name="Munsamy K."/>
            <person name="Piso A."/>
            <person name="Price J.L."/>
            <person name="Sonnekus B."/>
            <person name="Thomas C."/>
            <person name="van der Nest A."/>
            <person name="van Dijk A."/>
            <person name="van Heerden A."/>
            <person name="van Vuuren N."/>
            <person name="Yilmaz N."/>
            <person name="Duong T.A."/>
            <person name="van der Merwe N.A."/>
            <person name="Wingfield M.J."/>
            <person name="Wingfield B.D."/>
        </authorList>
    </citation>
    <scope>NUCLEOTIDE SEQUENCE [LARGE SCALE GENOMIC DNA]</scope>
    <source>
        <strain evidence="12 13">CMW 18300</strain>
    </source>
</reference>
<dbReference type="InterPro" id="IPR002067">
    <property type="entry name" value="MCP"/>
</dbReference>
<protein>
    <submittedName>
        <fullName evidence="12">Mitochondrial succinate-fumarate transporter</fullName>
    </submittedName>
</protein>
<evidence type="ECO:0000256" key="8">
    <source>
        <dbReference type="ARBA" id="ARBA00023128"/>
    </source>
</evidence>
<evidence type="ECO:0000256" key="1">
    <source>
        <dbReference type="ARBA" id="ARBA00004448"/>
    </source>
</evidence>
<evidence type="ECO:0000256" key="7">
    <source>
        <dbReference type="ARBA" id="ARBA00022989"/>
    </source>
</evidence>
<evidence type="ECO:0000256" key="4">
    <source>
        <dbReference type="ARBA" id="ARBA00022692"/>
    </source>
</evidence>
<evidence type="ECO:0000256" key="6">
    <source>
        <dbReference type="ARBA" id="ARBA00022792"/>
    </source>
</evidence>
<keyword evidence="9 10" id="KW-0472">Membrane</keyword>
<keyword evidence="13" id="KW-1185">Reference proteome</keyword>
<dbReference type="PANTHER" id="PTHR45788">
    <property type="entry name" value="SUCCINATE/FUMARATE MITOCHONDRIAL TRANSPORTER-RELATED"/>
    <property type="match status" value="1"/>
</dbReference>
<dbReference type="Gene3D" id="1.50.40.10">
    <property type="entry name" value="Mitochondrial carrier domain"/>
    <property type="match status" value="1"/>
</dbReference>
<proteinExistence type="inferred from homology"/>
<evidence type="ECO:0000313" key="13">
    <source>
        <dbReference type="Proteomes" id="UP001583177"/>
    </source>
</evidence>
<comment type="similarity">
    <text evidence="2 11">Belongs to the mitochondrial carrier (TC 2.A.29) family.</text>
</comment>
<keyword evidence="7" id="KW-1133">Transmembrane helix</keyword>
<dbReference type="EMBL" id="JAWRVE010000159">
    <property type="protein sequence ID" value="KAL1852471.1"/>
    <property type="molecule type" value="Genomic_DNA"/>
</dbReference>
<dbReference type="Pfam" id="PF00153">
    <property type="entry name" value="Mito_carr"/>
    <property type="match status" value="3"/>
</dbReference>
<gene>
    <name evidence="12" type="primary">SFC1_2</name>
    <name evidence="12" type="ORF">Daus18300_012152</name>
</gene>
<comment type="subcellular location">
    <subcellularLocation>
        <location evidence="1">Mitochondrion inner membrane</location>
        <topology evidence="1">Multi-pass membrane protein</topology>
    </subcellularLocation>
</comment>
<keyword evidence="5" id="KW-0677">Repeat</keyword>
<dbReference type="PRINTS" id="PR00926">
    <property type="entry name" value="MITOCARRIER"/>
</dbReference>
<keyword evidence="3 11" id="KW-0813">Transport</keyword>
<evidence type="ECO:0000256" key="2">
    <source>
        <dbReference type="ARBA" id="ARBA00006375"/>
    </source>
</evidence>
<dbReference type="InterPro" id="IPR023395">
    <property type="entry name" value="MCP_dom_sf"/>
</dbReference>
<dbReference type="SUPFAM" id="SSF103506">
    <property type="entry name" value="Mitochondrial carrier"/>
    <property type="match status" value="1"/>
</dbReference>
<keyword evidence="8" id="KW-0496">Mitochondrion</keyword>
<feature type="repeat" description="Solcar" evidence="10">
    <location>
        <begin position="237"/>
        <end position="321"/>
    </location>
</feature>
<keyword evidence="4 10" id="KW-0812">Transmembrane</keyword>
<dbReference type="PROSITE" id="PS50920">
    <property type="entry name" value="SOLCAR"/>
    <property type="match status" value="3"/>
</dbReference>
<comment type="caution">
    <text evidence="12">The sequence shown here is derived from an EMBL/GenBank/DDBJ whole genome shotgun (WGS) entry which is preliminary data.</text>
</comment>
<evidence type="ECO:0000313" key="12">
    <source>
        <dbReference type="EMBL" id="KAL1852471.1"/>
    </source>
</evidence>
<feature type="repeat" description="Solcar" evidence="10">
    <location>
        <begin position="125"/>
        <end position="223"/>
    </location>
</feature>
<evidence type="ECO:0000256" key="3">
    <source>
        <dbReference type="ARBA" id="ARBA00022448"/>
    </source>
</evidence>
<dbReference type="Proteomes" id="UP001583177">
    <property type="component" value="Unassembled WGS sequence"/>
</dbReference>
<keyword evidence="6" id="KW-0999">Mitochondrion inner membrane</keyword>
<sequence length="327" mass="35076">MAVAIRPVHGDPVVERLRVSPFNTVTTNLLAGGGAGIMEACFCHPLDTIKVRMQLLRNDQHLRRPGGFISTLGHIVRNEGLVGLYRGFDAVVLGMGPKMAIRFTSFEGYKQLGASLTGQSTPTSSVVFLAGLAAGVTEAVCVVNPMEVVKIRLQAQHRMAGAVVGAGGGVAVMPQYRNAFDAARGVARSEGSSALWRGVSLTAMRQGTNQAANFTTYSFLKGAAQRYRSKKGVEGPLPTYVTGAIGLFSGAMGPLCNAPIDTIKTRLQNAAHGDRRILGLVMSLIREEGPRALYKGLMPRMMRVAPGQAVTFMAYEFFKRHLDNVRV</sequence>
<feature type="repeat" description="Solcar" evidence="10">
    <location>
        <begin position="23"/>
        <end position="112"/>
    </location>
</feature>
<name>A0ABR3W3S4_9PEZI</name>
<evidence type="ECO:0000256" key="11">
    <source>
        <dbReference type="RuleBase" id="RU000488"/>
    </source>
</evidence>
<dbReference type="PANTHER" id="PTHR45788:SF2">
    <property type="entry name" value="SUCCINATE_FUMARATE MITOCHONDRIAL TRANSPORTER"/>
    <property type="match status" value="1"/>
</dbReference>
<evidence type="ECO:0000256" key="9">
    <source>
        <dbReference type="ARBA" id="ARBA00023136"/>
    </source>
</evidence>
<organism evidence="12 13">
    <name type="scientific">Diaporthe australafricana</name>
    <dbReference type="NCBI Taxonomy" id="127596"/>
    <lineage>
        <taxon>Eukaryota</taxon>
        <taxon>Fungi</taxon>
        <taxon>Dikarya</taxon>
        <taxon>Ascomycota</taxon>
        <taxon>Pezizomycotina</taxon>
        <taxon>Sordariomycetes</taxon>
        <taxon>Sordariomycetidae</taxon>
        <taxon>Diaporthales</taxon>
        <taxon>Diaporthaceae</taxon>
        <taxon>Diaporthe</taxon>
    </lineage>
</organism>
<dbReference type="InterPro" id="IPR049563">
    <property type="entry name" value="TXTP-like"/>
</dbReference>